<dbReference type="RefSeq" id="WP_126776993.1">
    <property type="nucleotide sequence ID" value="NZ_PIPM01000006.1"/>
</dbReference>
<evidence type="ECO:0000313" key="7">
    <source>
        <dbReference type="EMBL" id="RUO32867.1"/>
    </source>
</evidence>
<feature type="transmembrane region" description="Helical" evidence="6">
    <location>
        <begin position="66"/>
        <end position="87"/>
    </location>
</feature>
<evidence type="ECO:0000256" key="4">
    <source>
        <dbReference type="ARBA" id="ARBA00022989"/>
    </source>
</evidence>
<dbReference type="GO" id="GO:0046873">
    <property type="term" value="F:metal ion transmembrane transporter activity"/>
    <property type="evidence" value="ECO:0007669"/>
    <property type="project" value="InterPro"/>
</dbReference>
<feature type="transmembrane region" description="Helical" evidence="6">
    <location>
        <begin position="169"/>
        <end position="190"/>
    </location>
</feature>
<feature type="transmembrane region" description="Helical" evidence="6">
    <location>
        <begin position="99"/>
        <end position="116"/>
    </location>
</feature>
<evidence type="ECO:0000256" key="5">
    <source>
        <dbReference type="ARBA" id="ARBA00023136"/>
    </source>
</evidence>
<keyword evidence="4 6" id="KW-1133">Transmembrane helix</keyword>
<evidence type="ECO:0000256" key="1">
    <source>
        <dbReference type="ARBA" id="ARBA00004141"/>
    </source>
</evidence>
<comment type="similarity">
    <text evidence="2 6">Belongs to the GDT1 family.</text>
</comment>
<accession>A0A432WGM8</accession>
<keyword evidence="5 6" id="KW-0472">Membrane</keyword>
<reference evidence="7 8" key="1">
    <citation type="journal article" date="2011" name="Front. Microbiol.">
        <title>Genomic signatures of strain selection and enhancement in Bacillus atrophaeus var. globigii, a historical biowarfare simulant.</title>
        <authorList>
            <person name="Gibbons H.S."/>
            <person name="Broomall S.M."/>
            <person name="McNew L.A."/>
            <person name="Daligault H."/>
            <person name="Chapman C."/>
            <person name="Bruce D."/>
            <person name="Karavis M."/>
            <person name="Krepps M."/>
            <person name="McGregor P.A."/>
            <person name="Hong C."/>
            <person name="Park K.H."/>
            <person name="Akmal A."/>
            <person name="Feldman A."/>
            <person name="Lin J.S."/>
            <person name="Chang W.E."/>
            <person name="Higgs B.W."/>
            <person name="Demirev P."/>
            <person name="Lindquist J."/>
            <person name="Liem A."/>
            <person name="Fochler E."/>
            <person name="Read T.D."/>
            <person name="Tapia R."/>
            <person name="Johnson S."/>
            <person name="Bishop-Lilly K.A."/>
            <person name="Detter C."/>
            <person name="Han C."/>
            <person name="Sozhamannan S."/>
            <person name="Rosenzweig C.N."/>
            <person name="Skowronski E.W."/>
        </authorList>
    </citation>
    <scope>NUCLEOTIDE SEQUENCE [LARGE SCALE GENOMIC DNA]</scope>
    <source>
        <strain evidence="7 8">GYP-17</strain>
    </source>
</reference>
<dbReference type="Pfam" id="PF01169">
    <property type="entry name" value="GDT1"/>
    <property type="match status" value="2"/>
</dbReference>
<keyword evidence="3 6" id="KW-0812">Transmembrane</keyword>
<proteinExistence type="inferred from homology"/>
<dbReference type="InterPro" id="IPR001727">
    <property type="entry name" value="GDT1-like"/>
</dbReference>
<sequence length="192" mass="20779">MITEFFTALLAVAAAELGDKTQFIALLLAARYAKQKWAIILGLIAAATLMHGLAATLGFYLGDFVVGDYTALVVGILFIVMGLAILRKEPEGSDDVNHRYLRFGAFAASFLLFSLSEIADKSQIATMMLAAHYEAIVTIAAGAVVGMVLLLVPVVFFGAWLTKRIPMQVIRYTGFAIFVAIGILSLYEFFAN</sequence>
<evidence type="ECO:0000313" key="8">
    <source>
        <dbReference type="Proteomes" id="UP000288405"/>
    </source>
</evidence>
<feature type="transmembrane region" description="Helical" evidence="6">
    <location>
        <begin position="136"/>
        <end position="162"/>
    </location>
</feature>
<dbReference type="OrthoDB" id="9801356at2"/>
<dbReference type="GO" id="GO:0016020">
    <property type="term" value="C:membrane"/>
    <property type="evidence" value="ECO:0007669"/>
    <property type="project" value="UniProtKB-SubCell"/>
</dbReference>
<evidence type="ECO:0000256" key="3">
    <source>
        <dbReference type="ARBA" id="ARBA00022692"/>
    </source>
</evidence>
<keyword evidence="8" id="KW-1185">Reference proteome</keyword>
<dbReference type="EMBL" id="PIPM01000006">
    <property type="protein sequence ID" value="RUO32867.1"/>
    <property type="molecule type" value="Genomic_DNA"/>
</dbReference>
<evidence type="ECO:0000256" key="2">
    <source>
        <dbReference type="ARBA" id="ARBA00009190"/>
    </source>
</evidence>
<gene>
    <name evidence="7" type="ORF">CWE11_07500</name>
</gene>
<name>A0A432WGM8_9GAMM</name>
<organism evidence="7 8">
    <name type="scientific">Aliidiomarina sanyensis</name>
    <dbReference type="NCBI Taxonomy" id="1249555"/>
    <lineage>
        <taxon>Bacteria</taxon>
        <taxon>Pseudomonadati</taxon>
        <taxon>Pseudomonadota</taxon>
        <taxon>Gammaproteobacteria</taxon>
        <taxon>Alteromonadales</taxon>
        <taxon>Idiomarinaceae</taxon>
        <taxon>Aliidiomarina</taxon>
    </lineage>
</organism>
<feature type="transmembrane region" description="Helical" evidence="6">
    <location>
        <begin position="37"/>
        <end position="60"/>
    </location>
</feature>
<protein>
    <recommendedName>
        <fullName evidence="6">GDT1 family protein</fullName>
    </recommendedName>
</protein>
<dbReference type="PANTHER" id="PTHR12608">
    <property type="entry name" value="TRANSMEMBRANE PROTEIN HTP-1 RELATED"/>
    <property type="match status" value="1"/>
</dbReference>
<dbReference type="AlphaFoldDB" id="A0A432WGM8"/>
<dbReference type="Proteomes" id="UP000288405">
    <property type="component" value="Unassembled WGS sequence"/>
</dbReference>
<comment type="caution">
    <text evidence="7">The sequence shown here is derived from an EMBL/GenBank/DDBJ whole genome shotgun (WGS) entry which is preliminary data.</text>
</comment>
<evidence type="ECO:0000256" key="6">
    <source>
        <dbReference type="RuleBase" id="RU365102"/>
    </source>
</evidence>
<comment type="subcellular location">
    <subcellularLocation>
        <location evidence="1 6">Membrane</location>
        <topology evidence="1 6">Multi-pass membrane protein</topology>
    </subcellularLocation>
</comment>
<dbReference type="PANTHER" id="PTHR12608:SF1">
    <property type="entry name" value="TRANSMEMBRANE PROTEIN 165"/>
    <property type="match status" value="1"/>
</dbReference>